<gene>
    <name evidence="6" type="ORF">B0A49_08316</name>
</gene>
<dbReference type="EMBL" id="NAJN01002019">
    <property type="protein sequence ID" value="TKA58765.1"/>
    <property type="molecule type" value="Genomic_DNA"/>
</dbReference>
<evidence type="ECO:0000256" key="4">
    <source>
        <dbReference type="ARBA" id="ARBA00022801"/>
    </source>
</evidence>
<comment type="subcellular location">
    <subcellularLocation>
        <location evidence="1">Lipid droplet</location>
    </subcellularLocation>
</comment>
<comment type="similarity">
    <text evidence="2">Belongs to the AB hydrolase superfamily. LDAH family.</text>
</comment>
<comment type="caution">
    <text evidence="6">The sequence shown here is derived from an EMBL/GenBank/DDBJ whole genome shotgun (WGS) entry which is preliminary data.</text>
</comment>
<keyword evidence="3" id="KW-0551">Lipid droplet</keyword>
<protein>
    <recommendedName>
        <fullName evidence="8">Lipid droplet-associated hydrolase</fullName>
    </recommendedName>
</protein>
<dbReference type="PANTHER" id="PTHR13390">
    <property type="entry name" value="LIPASE"/>
    <property type="match status" value="1"/>
</dbReference>
<evidence type="ECO:0000313" key="6">
    <source>
        <dbReference type="EMBL" id="TKA58765.1"/>
    </source>
</evidence>
<name>A0A4U0WBK5_9PEZI</name>
<dbReference type="Gene3D" id="3.40.50.1820">
    <property type="entry name" value="alpha/beta hydrolase"/>
    <property type="match status" value="1"/>
</dbReference>
<dbReference type="AlphaFoldDB" id="A0A4U0WBK5"/>
<keyword evidence="4" id="KW-0378">Hydrolase</keyword>
<dbReference type="GO" id="GO:0005811">
    <property type="term" value="C:lipid droplet"/>
    <property type="evidence" value="ECO:0007669"/>
    <property type="project" value="UniProtKB-SubCell"/>
</dbReference>
<dbReference type="SUPFAM" id="SSF53474">
    <property type="entry name" value="alpha/beta-Hydrolases"/>
    <property type="match status" value="1"/>
</dbReference>
<reference evidence="6 7" key="1">
    <citation type="submission" date="2017-03" db="EMBL/GenBank/DDBJ databases">
        <title>Genomes of endolithic fungi from Antarctica.</title>
        <authorList>
            <person name="Coleine C."/>
            <person name="Masonjones S."/>
            <person name="Stajich J.E."/>
        </authorList>
    </citation>
    <scope>NUCLEOTIDE SEQUENCE [LARGE SCALE GENOMIC DNA]</scope>
    <source>
        <strain evidence="6 7">CCFEE 5187</strain>
    </source>
</reference>
<keyword evidence="5" id="KW-0472">Membrane</keyword>
<dbReference type="InterPro" id="IPR029058">
    <property type="entry name" value="AB_hydrolase_fold"/>
</dbReference>
<evidence type="ECO:0000256" key="5">
    <source>
        <dbReference type="SAM" id="Phobius"/>
    </source>
</evidence>
<evidence type="ECO:0000256" key="1">
    <source>
        <dbReference type="ARBA" id="ARBA00004502"/>
    </source>
</evidence>
<dbReference type="Proteomes" id="UP000308768">
    <property type="component" value="Unassembled WGS sequence"/>
</dbReference>
<dbReference type="InterPro" id="IPR019363">
    <property type="entry name" value="LDAH"/>
</dbReference>
<feature type="transmembrane region" description="Helical" evidence="5">
    <location>
        <begin position="179"/>
        <end position="203"/>
    </location>
</feature>
<evidence type="ECO:0000256" key="2">
    <source>
        <dbReference type="ARBA" id="ARBA00008300"/>
    </source>
</evidence>
<keyword evidence="7" id="KW-1185">Reference proteome</keyword>
<evidence type="ECO:0000313" key="7">
    <source>
        <dbReference type="Proteomes" id="UP000308768"/>
    </source>
</evidence>
<keyword evidence="5" id="KW-1133">Transmembrane helix</keyword>
<keyword evidence="5" id="KW-0812">Transmembrane</keyword>
<evidence type="ECO:0000256" key="3">
    <source>
        <dbReference type="ARBA" id="ARBA00022677"/>
    </source>
</evidence>
<accession>A0A4U0WBK5</accession>
<proteinExistence type="inferred from homology"/>
<dbReference type="PANTHER" id="PTHR13390:SF0">
    <property type="entry name" value="LIPID DROPLET-ASSOCIATED HYDROLASE"/>
    <property type="match status" value="1"/>
</dbReference>
<evidence type="ECO:0008006" key="8">
    <source>
        <dbReference type="Google" id="ProtNLM"/>
    </source>
</evidence>
<dbReference type="GO" id="GO:0016298">
    <property type="term" value="F:lipase activity"/>
    <property type="evidence" value="ECO:0007669"/>
    <property type="project" value="InterPro"/>
</dbReference>
<dbReference type="GO" id="GO:0019915">
    <property type="term" value="P:lipid storage"/>
    <property type="evidence" value="ECO:0007669"/>
    <property type="project" value="InterPro"/>
</dbReference>
<dbReference type="Pfam" id="PF10230">
    <property type="entry name" value="LIDHydrolase"/>
    <property type="match status" value="1"/>
</dbReference>
<sequence length="348" mass="39415">MTTSIEDKIHVNPFISFIPPRQSRRRRLLVFFITGNPGLIEYYRTFLTHLYAIVSRPTSLQGVDLHVFGQSLGGFDIHQHGDAAHEDELPLGLEAQIQRVHHTLLDAAQSMRISDGDRPVKVVLVGHSVGAYILLEILRRQQESRRQDKLQTQYVEIVGGICLFPTVTHIAQSQSGTKFSFVLTIPHIAFLAALLVKVLTFWIPPQLLTALVSLVTRFPHDAAATTAAFIKSKWGIRQALHMAKDEIATITEDPWDDELWGAAVASSSPKTKLFFYFGENDHWVADRTRDELIAARAYQTTRGEEWRPKMEIDQNNIPHGFCIKHSVPTAEKVREYIVEILRVGQVMH</sequence>
<organism evidence="6 7">
    <name type="scientific">Cryomyces minteri</name>
    <dbReference type="NCBI Taxonomy" id="331657"/>
    <lineage>
        <taxon>Eukaryota</taxon>
        <taxon>Fungi</taxon>
        <taxon>Dikarya</taxon>
        <taxon>Ascomycota</taxon>
        <taxon>Pezizomycotina</taxon>
        <taxon>Dothideomycetes</taxon>
        <taxon>Dothideomycetes incertae sedis</taxon>
        <taxon>Cryomyces</taxon>
    </lineage>
</organism>
<dbReference type="OrthoDB" id="448051at2759"/>